<proteinExistence type="predicted"/>
<comment type="caution">
    <text evidence="2">The sequence shown here is derived from an EMBL/GenBank/DDBJ whole genome shotgun (WGS) entry which is preliminary data.</text>
</comment>
<gene>
    <name evidence="2" type="ORF">KVH32_34735</name>
</gene>
<sequence>MSITTSSDLATLLNSSSPLTPEDAAEGPRDWTAGLIVDGDLYEVDTTATTRDTLVLANGTAIRFSPAGQYCGGEHAGCGHVRNAAVASSAAHWAPADYESWGDAENCGECSESSCGVVRDYRTVTVWDANGFTETITHDTVEAAKAAYTREVSQLTAMAADLNYHAHDADEG</sequence>
<evidence type="ECO:0000313" key="2">
    <source>
        <dbReference type="EMBL" id="MBZ6156276.1"/>
    </source>
</evidence>
<dbReference type="RefSeq" id="WP_224310430.1">
    <property type="nucleotide sequence ID" value="NZ_JAHSST010000031.1"/>
</dbReference>
<organism evidence="2 3">
    <name type="scientific">Streptomyces olivaceus</name>
    <dbReference type="NCBI Taxonomy" id="47716"/>
    <lineage>
        <taxon>Bacteria</taxon>
        <taxon>Bacillati</taxon>
        <taxon>Actinomycetota</taxon>
        <taxon>Actinomycetes</taxon>
        <taxon>Kitasatosporales</taxon>
        <taxon>Streptomycetaceae</taxon>
        <taxon>Streptomyces</taxon>
    </lineage>
</organism>
<feature type="compositionally biased region" description="Polar residues" evidence="1">
    <location>
        <begin position="1"/>
        <end position="19"/>
    </location>
</feature>
<name>A0ABS7WE94_STROV</name>
<protein>
    <submittedName>
        <fullName evidence="2">Uncharacterized protein</fullName>
    </submittedName>
</protein>
<reference evidence="2 3" key="1">
    <citation type="submission" date="2021-06" db="EMBL/GenBank/DDBJ databases">
        <title>Ecological speciation of a Streptomyces species isolated from different habitats and geographic origins.</title>
        <authorList>
            <person name="Wang J."/>
        </authorList>
    </citation>
    <scope>NUCLEOTIDE SEQUENCE [LARGE SCALE GENOMIC DNA]</scope>
    <source>
        <strain evidence="2 3">FXJ8.012</strain>
    </source>
</reference>
<dbReference type="Proteomes" id="UP000758701">
    <property type="component" value="Unassembled WGS sequence"/>
</dbReference>
<evidence type="ECO:0000313" key="3">
    <source>
        <dbReference type="Proteomes" id="UP000758701"/>
    </source>
</evidence>
<evidence type="ECO:0000256" key="1">
    <source>
        <dbReference type="SAM" id="MobiDB-lite"/>
    </source>
</evidence>
<accession>A0ABS7WE94</accession>
<feature type="region of interest" description="Disordered" evidence="1">
    <location>
        <begin position="1"/>
        <end position="30"/>
    </location>
</feature>
<keyword evidence="3" id="KW-1185">Reference proteome</keyword>
<dbReference type="EMBL" id="JAHSTP010000025">
    <property type="protein sequence ID" value="MBZ6156276.1"/>
    <property type="molecule type" value="Genomic_DNA"/>
</dbReference>